<dbReference type="InterPro" id="IPR023393">
    <property type="entry name" value="START-like_dom_sf"/>
</dbReference>
<dbReference type="Proteomes" id="UP001204142">
    <property type="component" value="Unassembled WGS sequence"/>
</dbReference>
<protein>
    <submittedName>
        <fullName evidence="1">SRPBCC domain-containing protein</fullName>
    </submittedName>
</protein>
<comment type="caution">
    <text evidence="1">The sequence shown here is derived from an EMBL/GenBank/DDBJ whole genome shotgun (WGS) entry which is preliminary data.</text>
</comment>
<dbReference type="RefSeq" id="WP_256764173.1">
    <property type="nucleotide sequence ID" value="NZ_JANIGO010000002.1"/>
</dbReference>
<dbReference type="PANTHER" id="PTHR36166:SF1">
    <property type="entry name" value="SRPBCC DOMAIN-CONTAINING PROTEIN"/>
    <property type="match status" value="1"/>
</dbReference>
<proteinExistence type="predicted"/>
<dbReference type="Pfam" id="PF10604">
    <property type="entry name" value="Polyketide_cyc2"/>
    <property type="match status" value="1"/>
</dbReference>
<dbReference type="EMBL" id="JANIGO010000002">
    <property type="protein sequence ID" value="MCQ8896403.1"/>
    <property type="molecule type" value="Genomic_DNA"/>
</dbReference>
<gene>
    <name evidence="1" type="ORF">NQT62_08165</name>
</gene>
<evidence type="ECO:0000313" key="1">
    <source>
        <dbReference type="EMBL" id="MCQ8896403.1"/>
    </source>
</evidence>
<keyword evidence="2" id="KW-1185">Reference proteome</keyword>
<accession>A0ABT1WFV1</accession>
<dbReference type="SUPFAM" id="SSF55961">
    <property type="entry name" value="Bet v1-like"/>
    <property type="match status" value="1"/>
</dbReference>
<name>A0ABT1WFV1_9BURK</name>
<evidence type="ECO:0000313" key="2">
    <source>
        <dbReference type="Proteomes" id="UP001204142"/>
    </source>
</evidence>
<organism evidence="1 2">
    <name type="scientific">Limnobacter humi</name>
    <dbReference type="NCBI Taxonomy" id="1778671"/>
    <lineage>
        <taxon>Bacteria</taxon>
        <taxon>Pseudomonadati</taxon>
        <taxon>Pseudomonadota</taxon>
        <taxon>Betaproteobacteria</taxon>
        <taxon>Burkholderiales</taxon>
        <taxon>Burkholderiaceae</taxon>
        <taxon>Limnobacter</taxon>
    </lineage>
</organism>
<dbReference type="PANTHER" id="PTHR36166">
    <property type="entry name" value="CHROMOSOME 9, WHOLE GENOME SHOTGUN SEQUENCE"/>
    <property type="match status" value="1"/>
</dbReference>
<dbReference type="InterPro" id="IPR019587">
    <property type="entry name" value="Polyketide_cyclase/dehydratase"/>
</dbReference>
<dbReference type="CDD" id="cd07822">
    <property type="entry name" value="SRPBCC_4"/>
    <property type="match status" value="1"/>
</dbReference>
<reference evidence="1 2" key="1">
    <citation type="submission" date="2022-07" db="EMBL/GenBank/DDBJ databases">
        <authorList>
            <person name="Xamxidin M."/>
            <person name="Wu M."/>
        </authorList>
    </citation>
    <scope>NUCLEOTIDE SEQUENCE [LARGE SCALE GENOMIC DNA]</scope>
    <source>
        <strain evidence="1 2">NBRC 111650</strain>
    </source>
</reference>
<sequence length="144" mass="16438">MREIRTDILIHASKEAIWSALVDFEHYPAWNPFITRIRGTAVLGDTVRFHAQVNGRLFKFAAKIRQCDAAKNLTWGAPDNPVLAALFAGEHYFTIEELSPGQCRFIHGERFSGVVAHAMWSQIRRAKRAYTAMNEALKQRVECH</sequence>
<dbReference type="Gene3D" id="3.30.530.20">
    <property type="match status" value="1"/>
</dbReference>